<organism evidence="1">
    <name type="scientific">virus sp. ctML55</name>
    <dbReference type="NCBI Taxonomy" id="2827627"/>
    <lineage>
        <taxon>Viruses</taxon>
    </lineage>
</organism>
<protein>
    <submittedName>
        <fullName evidence="1">Uncharacterized protein</fullName>
    </submittedName>
</protein>
<name>A0A8S5RI19_9VIRU</name>
<evidence type="ECO:0000313" key="1">
    <source>
        <dbReference type="EMBL" id="DAE30811.1"/>
    </source>
</evidence>
<sequence length="29" mass="3448">MLFLANVHKPDIPYNELSDLSLRFLPYLK</sequence>
<reference evidence="1" key="1">
    <citation type="journal article" date="2021" name="Proc. Natl. Acad. Sci. U.S.A.">
        <title>A Catalog of Tens of Thousands of Viruses from Human Metagenomes Reveals Hidden Associations with Chronic Diseases.</title>
        <authorList>
            <person name="Tisza M.J."/>
            <person name="Buck C.B."/>
        </authorList>
    </citation>
    <scope>NUCLEOTIDE SEQUENCE</scope>
    <source>
        <strain evidence="1">CtML55</strain>
    </source>
</reference>
<dbReference type="EMBL" id="BK059105">
    <property type="protein sequence ID" value="DAE30811.1"/>
    <property type="molecule type" value="Genomic_DNA"/>
</dbReference>
<accession>A0A8S5RI19</accession>
<proteinExistence type="predicted"/>